<keyword evidence="4" id="KW-0732">Signal</keyword>
<evidence type="ECO:0000256" key="2">
    <source>
        <dbReference type="ARBA" id="ARBA00023027"/>
    </source>
</evidence>
<feature type="region of interest" description="Disordered" evidence="3">
    <location>
        <begin position="848"/>
        <end position="868"/>
    </location>
</feature>
<accession>A0ABD3PA68</accession>
<dbReference type="SUPFAM" id="SSF51735">
    <property type="entry name" value="NAD(P)-binding Rossmann-fold domains"/>
    <property type="match status" value="1"/>
</dbReference>
<sequence length="897" mass="97971">MAKTRRKPLHPLLTALTLLLFIISATSAQETDDDASNDPEPPNTNTNNIPIPNNPALTSDSVILITGAAGFLGSELASALKRTYNPKKLLLVDNLGIDSENESAYVPPPKHDTASAVPIYEKLDEETLSLFEIRRQRLFRVFHELTSPTNAATTNSNTNTNNGSSNNSNESQIRFYRADLRPSIPEFFDFGEVPLLEGIFSQHPDITHVVHLADVPLTPNWELQAVPRQKDSVKAGRMEGVLEELKMVVERNKAADGNNNSGEGGGGAVPQFVYASSSEVYDALSTNTGPNPPPFKEHLPITTPSTLRGAGKLMEEIMASAFHSTHGIYSVGLRLFDVYGPWSTPGSEVFDLVERVAVENDLGDGGGNNGKDNVKDYVFIDDAVDAIMAAMQYRSVEGVPVVFNVGTGRGSTLKDVEDVVVKTFPHLAKKESGATVAEDKMRQSTTSIASTARSEALLGFKAQTSLEEGLAHTISWHLDRSLPYDHDPSSTPSLERQSFYSSVMKSLDTQRPKCSPLDRECLRGSPVFPCASECRRSERCTPSLWDDVASLSRAVTSGCDAVLYTILLDENAEQIPSATYTVGGDSSPFVGADLPNDLGKRTAARCNIAFVSEQSPLVQRLKSEGEEYVEEDPDSGLPNLLRHGFWTVLPVRTPSEKDSSAWLHAFSGKFALEYLPKLSPGMFFGSSVRFAAYADPAVVLDNLPKLLKTVEDGPRSSSGDRRGSTGLLLSTKHPKCDPSVRGSTCQWTRPPKNDSLQASVYNTIRVALRGQLLGGSLDPTLDSSFVIHALNYEDVRLFRCDVYTEVAQWGATSDERAVEFMVSLHDLWSKAVMHWNGQEAWWLNQDENGQENSEGSSDEDKSDDKGTYMGILSASENQLVTHVVPSEGYGIIRLEDS</sequence>
<evidence type="ECO:0000313" key="6">
    <source>
        <dbReference type="EMBL" id="KAL3784684.1"/>
    </source>
</evidence>
<protein>
    <recommendedName>
        <fullName evidence="5">NAD-dependent epimerase/dehydratase domain-containing protein</fullName>
    </recommendedName>
</protein>
<dbReference type="Proteomes" id="UP001530400">
    <property type="component" value="Unassembled WGS sequence"/>
</dbReference>
<evidence type="ECO:0000256" key="4">
    <source>
        <dbReference type="SAM" id="SignalP"/>
    </source>
</evidence>
<keyword evidence="7" id="KW-1185">Reference proteome</keyword>
<evidence type="ECO:0000256" key="3">
    <source>
        <dbReference type="SAM" id="MobiDB-lite"/>
    </source>
</evidence>
<proteinExistence type="inferred from homology"/>
<evidence type="ECO:0000313" key="7">
    <source>
        <dbReference type="Proteomes" id="UP001530400"/>
    </source>
</evidence>
<dbReference type="EMBL" id="JALLPJ020000718">
    <property type="protein sequence ID" value="KAL3784684.1"/>
    <property type="molecule type" value="Genomic_DNA"/>
</dbReference>
<feature type="signal peptide" evidence="4">
    <location>
        <begin position="1"/>
        <end position="28"/>
    </location>
</feature>
<dbReference type="Gene3D" id="3.90.25.10">
    <property type="entry name" value="UDP-galactose 4-epimerase, domain 1"/>
    <property type="match status" value="1"/>
</dbReference>
<feature type="region of interest" description="Disordered" evidence="3">
    <location>
        <begin position="30"/>
        <end position="53"/>
    </location>
</feature>
<feature type="domain" description="NAD-dependent epimerase/dehydratase" evidence="5">
    <location>
        <begin position="194"/>
        <end position="406"/>
    </location>
</feature>
<dbReference type="AlphaFoldDB" id="A0ABD3PA68"/>
<dbReference type="InterPro" id="IPR036291">
    <property type="entry name" value="NAD(P)-bd_dom_sf"/>
</dbReference>
<feature type="compositionally biased region" description="Low complexity" evidence="3">
    <location>
        <begin position="43"/>
        <end position="53"/>
    </location>
</feature>
<dbReference type="Gene3D" id="3.40.50.720">
    <property type="entry name" value="NAD(P)-binding Rossmann-like Domain"/>
    <property type="match status" value="2"/>
</dbReference>
<dbReference type="InterPro" id="IPR001509">
    <property type="entry name" value="Epimerase_deHydtase"/>
</dbReference>
<evidence type="ECO:0000259" key="5">
    <source>
        <dbReference type="Pfam" id="PF01370"/>
    </source>
</evidence>
<comment type="similarity">
    <text evidence="1">Belongs to the NAD(P)-dependent epimerase/dehydratase family.</text>
</comment>
<dbReference type="Pfam" id="PF01370">
    <property type="entry name" value="Epimerase"/>
    <property type="match status" value="1"/>
</dbReference>
<organism evidence="6 7">
    <name type="scientific">Cyclotella atomus</name>
    <dbReference type="NCBI Taxonomy" id="382360"/>
    <lineage>
        <taxon>Eukaryota</taxon>
        <taxon>Sar</taxon>
        <taxon>Stramenopiles</taxon>
        <taxon>Ochrophyta</taxon>
        <taxon>Bacillariophyta</taxon>
        <taxon>Coscinodiscophyceae</taxon>
        <taxon>Thalassiosirophycidae</taxon>
        <taxon>Stephanodiscales</taxon>
        <taxon>Stephanodiscaceae</taxon>
        <taxon>Cyclotella</taxon>
    </lineage>
</organism>
<name>A0ABD3PA68_9STRA</name>
<dbReference type="PANTHER" id="PTHR43574">
    <property type="entry name" value="EPIMERASE-RELATED"/>
    <property type="match status" value="1"/>
</dbReference>
<keyword evidence="2" id="KW-0520">NAD</keyword>
<comment type="caution">
    <text evidence="6">The sequence shown here is derived from an EMBL/GenBank/DDBJ whole genome shotgun (WGS) entry which is preliminary data.</text>
</comment>
<gene>
    <name evidence="6" type="ORF">ACHAWO_004899</name>
</gene>
<reference evidence="6 7" key="1">
    <citation type="submission" date="2024-10" db="EMBL/GenBank/DDBJ databases">
        <title>Updated reference genomes for cyclostephanoid diatoms.</title>
        <authorList>
            <person name="Roberts W.R."/>
            <person name="Alverson A.J."/>
        </authorList>
    </citation>
    <scope>NUCLEOTIDE SEQUENCE [LARGE SCALE GENOMIC DNA]</scope>
    <source>
        <strain evidence="6 7">AJA010-31</strain>
    </source>
</reference>
<evidence type="ECO:0000256" key="1">
    <source>
        <dbReference type="ARBA" id="ARBA00007637"/>
    </source>
</evidence>
<feature type="region of interest" description="Disordered" evidence="3">
    <location>
        <begin position="149"/>
        <end position="170"/>
    </location>
</feature>
<feature type="chain" id="PRO_5044839793" description="NAD-dependent epimerase/dehydratase domain-containing protein" evidence="4">
    <location>
        <begin position="29"/>
        <end position="897"/>
    </location>
</feature>